<feature type="transmembrane region" description="Helical" evidence="1">
    <location>
        <begin position="203"/>
        <end position="222"/>
    </location>
</feature>
<keyword evidence="1" id="KW-1133">Transmembrane helix</keyword>
<evidence type="ECO:0000313" key="3">
    <source>
        <dbReference type="Proteomes" id="UP000677152"/>
    </source>
</evidence>
<evidence type="ECO:0000256" key="1">
    <source>
        <dbReference type="SAM" id="Phobius"/>
    </source>
</evidence>
<dbReference type="PANTHER" id="PTHR36833:SF1">
    <property type="entry name" value="INTEGRAL MEMBRANE TRANSPORT PROTEIN"/>
    <property type="match status" value="1"/>
</dbReference>
<dbReference type="EMBL" id="CP073249">
    <property type="protein sequence ID" value="QUF02436.1"/>
    <property type="molecule type" value="Genomic_DNA"/>
</dbReference>
<feature type="transmembrane region" description="Helical" evidence="1">
    <location>
        <begin position="234"/>
        <end position="256"/>
    </location>
</feature>
<feature type="transmembrane region" description="Helical" evidence="1">
    <location>
        <begin position="138"/>
        <end position="164"/>
    </location>
</feature>
<accession>A0AA45L321</accession>
<name>A0AA45L321_9PSEU</name>
<keyword evidence="1" id="KW-0812">Transmembrane</keyword>
<dbReference type="PANTHER" id="PTHR36833">
    <property type="entry name" value="SLR0610 PROTEIN-RELATED"/>
    <property type="match status" value="1"/>
</dbReference>
<reference evidence="2" key="1">
    <citation type="submission" date="2021-04" db="EMBL/GenBank/DDBJ databases">
        <title>Genomic sequence of Actinosynnema pretiosum subsp. pretiosum ATCC 31280 (C-14919).</title>
        <authorList>
            <person name="Bai L."/>
            <person name="Wang X."/>
            <person name="Xiao Y."/>
        </authorList>
    </citation>
    <scope>NUCLEOTIDE SEQUENCE</scope>
    <source>
        <strain evidence="2">ATCC 31280</strain>
    </source>
</reference>
<evidence type="ECO:0000313" key="2">
    <source>
        <dbReference type="EMBL" id="QUF02436.1"/>
    </source>
</evidence>
<dbReference type="Pfam" id="PF06182">
    <property type="entry name" value="ABC2_membrane_6"/>
    <property type="match status" value="1"/>
</dbReference>
<dbReference type="InterPro" id="IPR010390">
    <property type="entry name" value="ABC-2_transporter-like"/>
</dbReference>
<keyword evidence="1" id="KW-0472">Membrane</keyword>
<dbReference type="AlphaFoldDB" id="A0AA45L321"/>
<gene>
    <name evidence="2" type="ORF">KCV87_23545</name>
</gene>
<dbReference type="Proteomes" id="UP000677152">
    <property type="component" value="Chromosome"/>
</dbReference>
<protein>
    <submittedName>
        <fullName evidence="2">ABC-2 family transporter protein</fullName>
    </submittedName>
</protein>
<organism evidence="2 3">
    <name type="scientific">Actinosynnema pretiosum subsp. pretiosum</name>
    <dbReference type="NCBI Taxonomy" id="103721"/>
    <lineage>
        <taxon>Bacteria</taxon>
        <taxon>Bacillati</taxon>
        <taxon>Actinomycetota</taxon>
        <taxon>Actinomycetes</taxon>
        <taxon>Pseudonocardiales</taxon>
        <taxon>Pseudonocardiaceae</taxon>
        <taxon>Actinosynnema</taxon>
    </lineage>
</organism>
<sequence>MGEPIYPRLVGARLRGQMSYRVSFALECVAQAGGQLVELVVILVLFTRITDLGGFTVHEVLLVYALSSTAFGIADLTAGQLDELPVYLRDGTFDALLTRPLGTLPQLMVSDIRLRRFGRVASGVGVTVYALLHNDIDWTPWLLLLAVTTPLCGAVIFGSVWVAASAVSFWFIEGQEVANTVTHGGNAFAAYPITIYGPALRRAMAFALPFAFIAYYPALALLGRPDPLGGPGWLGWISPLIAVASASAAGLVWRFAVRHYRGTGS</sequence>
<proteinExistence type="predicted"/>